<gene>
    <name evidence="1" type="ORF">B4135_1777</name>
</gene>
<name>A0A150M7Y4_9BACI</name>
<evidence type="ECO:0000313" key="1">
    <source>
        <dbReference type="EMBL" id="KYD20657.1"/>
    </source>
</evidence>
<protein>
    <submittedName>
        <fullName evidence="1">Uncharacterized protein</fullName>
    </submittedName>
</protein>
<reference evidence="1 2" key="1">
    <citation type="submission" date="2016-01" db="EMBL/GenBank/DDBJ databases">
        <title>Draft Genome Sequences of Seven Thermophilic Sporeformers Isolated from Foods.</title>
        <authorList>
            <person name="Berendsen E.M."/>
            <person name="Wells-Bennik M.H."/>
            <person name="Krawcyk A.O."/>
            <person name="De Jong A."/>
            <person name="Holsappel S."/>
            <person name="Eijlander R.T."/>
            <person name="Kuipers O.P."/>
        </authorList>
    </citation>
    <scope>NUCLEOTIDE SEQUENCE [LARGE SCALE GENOMIC DNA]</scope>
    <source>
        <strain evidence="1 2">B4135</strain>
    </source>
</reference>
<sequence>MQDWQERRSLKENPRLALARTVFSIRKRLLPGPVGKGRKSRNLCEKKRALKPFQFRTVMFP</sequence>
<proteinExistence type="predicted"/>
<dbReference type="EMBL" id="LQYT01000031">
    <property type="protein sequence ID" value="KYD20657.1"/>
    <property type="molecule type" value="Genomic_DNA"/>
</dbReference>
<dbReference type="AlphaFoldDB" id="A0A150M7Y4"/>
<organism evidence="1 2">
    <name type="scientific">Caldibacillus debilis</name>
    <dbReference type="NCBI Taxonomy" id="301148"/>
    <lineage>
        <taxon>Bacteria</taxon>
        <taxon>Bacillati</taxon>
        <taxon>Bacillota</taxon>
        <taxon>Bacilli</taxon>
        <taxon>Bacillales</taxon>
        <taxon>Bacillaceae</taxon>
        <taxon>Caldibacillus</taxon>
    </lineage>
</organism>
<accession>A0A150M7Y4</accession>
<dbReference type="Proteomes" id="UP000075683">
    <property type="component" value="Unassembled WGS sequence"/>
</dbReference>
<comment type="caution">
    <text evidence="1">The sequence shown here is derived from an EMBL/GenBank/DDBJ whole genome shotgun (WGS) entry which is preliminary data.</text>
</comment>
<evidence type="ECO:0000313" key="2">
    <source>
        <dbReference type="Proteomes" id="UP000075683"/>
    </source>
</evidence>